<dbReference type="EMBL" id="JAACJL010000046">
    <property type="protein sequence ID" value="KAF4612971.1"/>
    <property type="molecule type" value="Genomic_DNA"/>
</dbReference>
<gene>
    <name evidence="1" type="ORF">D9613_010894</name>
</gene>
<organism evidence="1 2">
    <name type="scientific">Agrocybe pediades</name>
    <dbReference type="NCBI Taxonomy" id="84607"/>
    <lineage>
        <taxon>Eukaryota</taxon>
        <taxon>Fungi</taxon>
        <taxon>Dikarya</taxon>
        <taxon>Basidiomycota</taxon>
        <taxon>Agaricomycotina</taxon>
        <taxon>Agaricomycetes</taxon>
        <taxon>Agaricomycetidae</taxon>
        <taxon>Agaricales</taxon>
        <taxon>Agaricineae</taxon>
        <taxon>Strophariaceae</taxon>
        <taxon>Agrocybe</taxon>
    </lineage>
</organism>
<accession>A0A8H4VJ94</accession>
<evidence type="ECO:0000313" key="2">
    <source>
        <dbReference type="Proteomes" id="UP000521872"/>
    </source>
</evidence>
<proteinExistence type="predicted"/>
<comment type="caution">
    <text evidence="1">The sequence shown here is derived from an EMBL/GenBank/DDBJ whole genome shotgun (WGS) entry which is preliminary data.</text>
</comment>
<sequence length="60" mass="6967">MYTWQLESSCYTTMGCIKTLGKHQLKTSEYKGRTVNRYYGLVAVLVDHYDTIVSVNESRK</sequence>
<dbReference type="Proteomes" id="UP000521872">
    <property type="component" value="Unassembled WGS sequence"/>
</dbReference>
<dbReference type="AlphaFoldDB" id="A0A8H4VJ94"/>
<keyword evidence="2" id="KW-1185">Reference proteome</keyword>
<reference evidence="1 2" key="1">
    <citation type="submission" date="2019-12" db="EMBL/GenBank/DDBJ databases">
        <authorList>
            <person name="Floudas D."/>
            <person name="Bentzer J."/>
            <person name="Ahren D."/>
            <person name="Johansson T."/>
            <person name="Persson P."/>
            <person name="Tunlid A."/>
        </authorList>
    </citation>
    <scope>NUCLEOTIDE SEQUENCE [LARGE SCALE GENOMIC DNA]</scope>
    <source>
        <strain evidence="1 2">CBS 102.39</strain>
    </source>
</reference>
<evidence type="ECO:0000313" key="1">
    <source>
        <dbReference type="EMBL" id="KAF4612971.1"/>
    </source>
</evidence>
<protein>
    <submittedName>
        <fullName evidence="1">Uncharacterized protein</fullName>
    </submittedName>
</protein>
<name>A0A8H4VJ94_9AGAR</name>